<organism evidence="1 2">
    <name type="scientific">Mya arenaria</name>
    <name type="common">Soft-shell clam</name>
    <dbReference type="NCBI Taxonomy" id="6604"/>
    <lineage>
        <taxon>Eukaryota</taxon>
        <taxon>Metazoa</taxon>
        <taxon>Spiralia</taxon>
        <taxon>Lophotrochozoa</taxon>
        <taxon>Mollusca</taxon>
        <taxon>Bivalvia</taxon>
        <taxon>Autobranchia</taxon>
        <taxon>Heteroconchia</taxon>
        <taxon>Euheterodonta</taxon>
        <taxon>Imparidentia</taxon>
        <taxon>Neoheterodontei</taxon>
        <taxon>Myida</taxon>
        <taxon>Myoidea</taxon>
        <taxon>Myidae</taxon>
        <taxon>Mya</taxon>
    </lineage>
</organism>
<proteinExistence type="predicted"/>
<evidence type="ECO:0000313" key="2">
    <source>
        <dbReference type="Proteomes" id="UP001164746"/>
    </source>
</evidence>
<dbReference type="Proteomes" id="UP001164746">
    <property type="component" value="Chromosome 15"/>
</dbReference>
<evidence type="ECO:0000313" key="1">
    <source>
        <dbReference type="EMBL" id="WAR28183.1"/>
    </source>
</evidence>
<keyword evidence="2" id="KW-1185">Reference proteome</keyword>
<feature type="non-terminal residue" evidence="1">
    <location>
        <position position="1"/>
    </location>
</feature>
<sequence>MCLNTTCTSKDVPVYVPVRVCLFTTSTSEDVPEMSDLMEFIVQKFLTLSKTEPLACAVKLCTNNFLRNTNRYRLSDCAPATASGIQTGIGCQMVHQQLPQEYKQ</sequence>
<protein>
    <submittedName>
        <fullName evidence="1">Uncharacterized protein</fullName>
    </submittedName>
</protein>
<dbReference type="EMBL" id="CP111026">
    <property type="protein sequence ID" value="WAR28183.1"/>
    <property type="molecule type" value="Genomic_DNA"/>
</dbReference>
<gene>
    <name evidence="1" type="ORF">MAR_013887</name>
</gene>
<reference evidence="1" key="1">
    <citation type="submission" date="2022-11" db="EMBL/GenBank/DDBJ databases">
        <title>Centuries of genome instability and evolution in soft-shell clam transmissible cancer (bioRxiv).</title>
        <authorList>
            <person name="Hart S.F.M."/>
            <person name="Yonemitsu M.A."/>
            <person name="Giersch R.M."/>
            <person name="Beal B.F."/>
            <person name="Arriagada G."/>
            <person name="Davis B.W."/>
            <person name="Ostrander E.A."/>
            <person name="Goff S.P."/>
            <person name="Metzger M.J."/>
        </authorList>
    </citation>
    <scope>NUCLEOTIDE SEQUENCE</scope>
    <source>
        <strain evidence="1">MELC-2E11</strain>
        <tissue evidence="1">Siphon/mantle</tissue>
    </source>
</reference>
<name>A0ABY7G158_MYAAR</name>
<accession>A0ABY7G158</accession>